<dbReference type="NCBIfam" id="NF009487">
    <property type="entry name" value="PRK12849.1"/>
    <property type="match status" value="1"/>
</dbReference>
<evidence type="ECO:0000256" key="8">
    <source>
        <dbReference type="ARBA" id="ARBA00025702"/>
    </source>
</evidence>
<dbReference type="PANTHER" id="PTHR45633">
    <property type="entry name" value="60 KDA HEAT SHOCK PROTEIN, MITOCHONDRIAL"/>
    <property type="match status" value="1"/>
</dbReference>
<gene>
    <name evidence="13" type="primary">groL_1</name>
    <name evidence="9" type="synonym">groEL</name>
    <name evidence="9" type="synonym">groL</name>
    <name evidence="13" type="ORF">GCM10010531_02530</name>
</gene>
<comment type="subunit">
    <text evidence="9 11">Forms a cylinder of 14 subunits composed of two heptameric rings stacked back-to-back. Interacts with the co-chaperonin GroES.</text>
</comment>
<feature type="compositionally biased region" description="Basic residues" evidence="12">
    <location>
        <begin position="531"/>
        <end position="548"/>
    </location>
</feature>
<dbReference type="InterPro" id="IPR027413">
    <property type="entry name" value="GROEL-like_equatorial_sf"/>
</dbReference>
<dbReference type="InterPro" id="IPR001844">
    <property type="entry name" value="Cpn60/GroEL"/>
</dbReference>
<dbReference type="HAMAP" id="MF_00600">
    <property type="entry name" value="CH60"/>
    <property type="match status" value="1"/>
</dbReference>
<evidence type="ECO:0000256" key="2">
    <source>
        <dbReference type="ARBA" id="ARBA00004241"/>
    </source>
</evidence>
<feature type="binding site" evidence="9">
    <location>
        <begin position="29"/>
        <end position="32"/>
    </location>
    <ligand>
        <name>ATP</name>
        <dbReference type="ChEBI" id="CHEBI:30616"/>
    </ligand>
</feature>
<evidence type="ECO:0000256" key="12">
    <source>
        <dbReference type="SAM" id="MobiDB-lite"/>
    </source>
</evidence>
<dbReference type="NCBIfam" id="NF009488">
    <property type="entry name" value="PRK12850.1"/>
    <property type="match status" value="1"/>
</dbReference>
<dbReference type="Gene3D" id="1.10.560.10">
    <property type="entry name" value="GroEL-like equatorial domain"/>
    <property type="match status" value="1"/>
</dbReference>
<dbReference type="Proteomes" id="UP001499924">
    <property type="component" value="Unassembled WGS sequence"/>
</dbReference>
<evidence type="ECO:0000256" key="5">
    <source>
        <dbReference type="ARBA" id="ARBA00022840"/>
    </source>
</evidence>
<comment type="caution">
    <text evidence="13">The sequence shown here is derived from an EMBL/GenBank/DDBJ whole genome shotgun (WGS) entry which is preliminary data.</text>
</comment>
<evidence type="ECO:0000256" key="1">
    <source>
        <dbReference type="ARBA" id="ARBA00004191"/>
    </source>
</evidence>
<evidence type="ECO:0000256" key="7">
    <source>
        <dbReference type="ARBA" id="ARBA00023235"/>
    </source>
</evidence>
<keyword evidence="14" id="KW-1185">Reference proteome</keyword>
<dbReference type="Pfam" id="PF00118">
    <property type="entry name" value="Cpn60_TCP1"/>
    <property type="match status" value="1"/>
</dbReference>
<keyword evidence="9" id="KW-0963">Cytoplasm</keyword>
<dbReference type="InterPro" id="IPR002423">
    <property type="entry name" value="Cpn60/GroEL/TCP-1"/>
</dbReference>
<dbReference type="PROSITE" id="PS00296">
    <property type="entry name" value="CHAPERONINS_CPN60"/>
    <property type="match status" value="1"/>
</dbReference>
<proteinExistence type="inferred from homology"/>
<keyword evidence="6 9" id="KW-0143">Chaperone</keyword>
<protein>
    <recommendedName>
        <fullName evidence="9">Chaperonin GroEL</fullName>
        <ecNumber evidence="9">5.6.1.7</ecNumber>
    </recommendedName>
    <alternativeName>
        <fullName evidence="9">60 kDa chaperonin</fullName>
    </alternativeName>
    <alternativeName>
        <fullName evidence="9">Chaperonin-60</fullName>
        <shortName evidence="9">Cpn60</shortName>
    </alternativeName>
</protein>
<comment type="function">
    <text evidence="9 11">Together with its co-chaperonin GroES, plays an essential role in assisting protein folding. The GroEL-GroES system forms a nano-cage that allows encapsulation of the non-native substrate proteins and provides a physical environment optimized to promote and accelerate protein folding.</text>
</comment>
<name>A0ABP6NPR2_9ACTN</name>
<feature type="binding site" evidence="9">
    <location>
        <begin position="86"/>
        <end position="90"/>
    </location>
    <ligand>
        <name>ATP</name>
        <dbReference type="ChEBI" id="CHEBI:30616"/>
    </ligand>
</feature>
<sequence>MAKIIKFNEDARRALERGVDKLADTVKVTLGPRGRNVVIDKKFGAPTITNDGVTIAREVELDDPYENLGAQLAKSVATKTNDVAGDGTTTATVLAQALVHEGMRNVAAGANPLALGRGMRAAVDAVDAALDAAATPVDARADIAGVATISAQDEVIGELIGEAMERVGKDGVITVEESNTMTTELEVTEGLQFDKGYLSPYFVTDQEAMEAVLDDALVLLVSGKIGALADLLPLLEKVLGTGGQPLLIVAEDVEGEALSTLVVNSIRKTIKAVAVKSPFFGDRRKAFMTDLAVVTGGQVVSEDVGLKLDQVGLEVLGTARRVTVTKDATTIVDGGGTTDAIGDRIAQIRREIEATDSDWDREKLQERLAKLAGGIGVIRVGAATEVELKERKHRIEDAIAATRAAVEEGVIPGGGSALVHAVTAIDALDLTGDELTGARVVRAALDAPLARIAENAGFEGRVVVSKVRELGVGNGFNAATGEFGDLAKQGVIDPVKVTKAALGNAVSIAAMVLTTDSAIVEKPAEEEHNHGGGHHTHGHSHGGHGHSH</sequence>
<dbReference type="EMBL" id="BAAAVV010000001">
    <property type="protein sequence ID" value="GAA3154885.1"/>
    <property type="molecule type" value="Genomic_DNA"/>
</dbReference>
<feature type="region of interest" description="Disordered" evidence="12">
    <location>
        <begin position="526"/>
        <end position="548"/>
    </location>
</feature>
<dbReference type="NCBIfam" id="NF009489">
    <property type="entry name" value="PRK12851.1"/>
    <property type="match status" value="1"/>
</dbReference>
<evidence type="ECO:0000256" key="11">
    <source>
        <dbReference type="RuleBase" id="RU000419"/>
    </source>
</evidence>
<dbReference type="RefSeq" id="WP_344686667.1">
    <property type="nucleotide sequence ID" value="NZ_BAAAVV010000001.1"/>
</dbReference>
<accession>A0ABP6NPR2</accession>
<dbReference type="CDD" id="cd03344">
    <property type="entry name" value="GroEL"/>
    <property type="match status" value="1"/>
</dbReference>
<comment type="caution">
    <text evidence="9">Lacks conserved residue(s) required for the propagation of feature annotation.</text>
</comment>
<feature type="binding site" evidence="9">
    <location>
        <begin position="477"/>
        <end position="479"/>
    </location>
    <ligand>
        <name>ATP</name>
        <dbReference type="ChEBI" id="CHEBI:30616"/>
    </ligand>
</feature>
<dbReference type="InterPro" id="IPR027410">
    <property type="entry name" value="TCP-1-like_intermed_sf"/>
</dbReference>
<reference evidence="14" key="1">
    <citation type="journal article" date="2019" name="Int. J. Syst. Evol. Microbiol.">
        <title>The Global Catalogue of Microorganisms (GCM) 10K type strain sequencing project: providing services to taxonomists for standard genome sequencing and annotation.</title>
        <authorList>
            <consortium name="The Broad Institute Genomics Platform"/>
            <consortium name="The Broad Institute Genome Sequencing Center for Infectious Disease"/>
            <person name="Wu L."/>
            <person name="Ma J."/>
        </authorList>
    </citation>
    <scope>NUCLEOTIDE SEQUENCE [LARGE SCALE GENOMIC DNA]</scope>
    <source>
        <strain evidence="14">JCM 15614</strain>
    </source>
</reference>
<dbReference type="SUPFAM" id="SSF52029">
    <property type="entry name" value="GroEL apical domain-like"/>
    <property type="match status" value="1"/>
</dbReference>
<comment type="similarity">
    <text evidence="3 9 10">Belongs to the chaperonin (HSP60) family.</text>
</comment>
<feature type="binding site" evidence="9">
    <location>
        <position position="493"/>
    </location>
    <ligand>
        <name>ATP</name>
        <dbReference type="ChEBI" id="CHEBI:30616"/>
    </ligand>
</feature>
<keyword evidence="7 9" id="KW-0413">Isomerase</keyword>
<evidence type="ECO:0000256" key="9">
    <source>
        <dbReference type="HAMAP-Rule" id="MF_00600"/>
    </source>
</evidence>
<dbReference type="SUPFAM" id="SSF48592">
    <property type="entry name" value="GroEL equatorial domain-like"/>
    <property type="match status" value="1"/>
</dbReference>
<evidence type="ECO:0000256" key="10">
    <source>
        <dbReference type="RuleBase" id="RU000418"/>
    </source>
</evidence>
<comment type="subcellular location">
    <subcellularLocation>
        <location evidence="2">Cell surface</location>
    </subcellularLocation>
    <subcellularLocation>
        <location evidence="9">Cytoplasm</location>
    </subcellularLocation>
    <subcellularLocation>
        <location evidence="8">Secreted</location>
        <location evidence="8">Capsule</location>
    </subcellularLocation>
    <subcellularLocation>
        <location evidence="1">Secreted</location>
        <location evidence="1">Cell wall</location>
    </subcellularLocation>
</comment>
<evidence type="ECO:0000256" key="4">
    <source>
        <dbReference type="ARBA" id="ARBA00022741"/>
    </source>
</evidence>
<organism evidence="13 14">
    <name type="scientific">Blastococcus jejuensis</name>
    <dbReference type="NCBI Taxonomy" id="351224"/>
    <lineage>
        <taxon>Bacteria</taxon>
        <taxon>Bacillati</taxon>
        <taxon>Actinomycetota</taxon>
        <taxon>Actinomycetes</taxon>
        <taxon>Geodermatophilales</taxon>
        <taxon>Geodermatophilaceae</taxon>
        <taxon>Blastococcus</taxon>
    </lineage>
</organism>
<evidence type="ECO:0000313" key="13">
    <source>
        <dbReference type="EMBL" id="GAA3154885.1"/>
    </source>
</evidence>
<evidence type="ECO:0000256" key="6">
    <source>
        <dbReference type="ARBA" id="ARBA00023186"/>
    </source>
</evidence>
<dbReference type="InterPro" id="IPR027409">
    <property type="entry name" value="GroEL-like_apical_dom_sf"/>
</dbReference>
<dbReference type="SUPFAM" id="SSF54849">
    <property type="entry name" value="GroEL-intermediate domain like"/>
    <property type="match status" value="1"/>
</dbReference>
<dbReference type="Gene3D" id="3.50.7.10">
    <property type="entry name" value="GroEL"/>
    <property type="match status" value="1"/>
</dbReference>
<evidence type="ECO:0000256" key="3">
    <source>
        <dbReference type="ARBA" id="ARBA00006607"/>
    </source>
</evidence>
<dbReference type="NCBIfam" id="TIGR02348">
    <property type="entry name" value="GroEL"/>
    <property type="match status" value="1"/>
</dbReference>
<evidence type="ECO:0000313" key="14">
    <source>
        <dbReference type="Proteomes" id="UP001499924"/>
    </source>
</evidence>
<keyword evidence="5 9" id="KW-0067">ATP-binding</keyword>
<keyword evidence="4 9" id="KW-0547">Nucleotide-binding</keyword>
<dbReference type="PRINTS" id="PR00298">
    <property type="entry name" value="CHAPERONIN60"/>
</dbReference>
<dbReference type="InterPro" id="IPR018370">
    <property type="entry name" value="Chaperonin_Cpn60_CS"/>
</dbReference>
<dbReference type="NCBIfam" id="NF000592">
    <property type="entry name" value="PRK00013.1"/>
    <property type="match status" value="1"/>
</dbReference>
<feature type="binding site" evidence="9">
    <location>
        <position position="414"/>
    </location>
    <ligand>
        <name>ATP</name>
        <dbReference type="ChEBI" id="CHEBI:30616"/>
    </ligand>
</feature>
<dbReference type="EC" id="5.6.1.7" evidence="9"/>
<dbReference type="Gene3D" id="3.30.260.10">
    <property type="entry name" value="TCP-1-like chaperonin intermediate domain"/>
    <property type="match status" value="1"/>
</dbReference>